<organism evidence="5 6">
    <name type="scientific">Pelomonas aquatica</name>
    <dbReference type="NCBI Taxonomy" id="431058"/>
    <lineage>
        <taxon>Bacteria</taxon>
        <taxon>Pseudomonadati</taxon>
        <taxon>Pseudomonadota</taxon>
        <taxon>Betaproteobacteria</taxon>
        <taxon>Burkholderiales</taxon>
        <taxon>Sphaerotilaceae</taxon>
        <taxon>Roseateles</taxon>
    </lineage>
</organism>
<evidence type="ECO:0000313" key="5">
    <source>
        <dbReference type="EMBL" id="MDR7298679.1"/>
    </source>
</evidence>
<dbReference type="PROSITE" id="PS51118">
    <property type="entry name" value="HTH_HXLR"/>
    <property type="match status" value="1"/>
</dbReference>
<name>A0ABU1ZDI4_9BURK</name>
<dbReference type="RefSeq" id="WP_082580058.1">
    <property type="nucleotide sequence ID" value="NZ_JAVDXQ010000006.1"/>
</dbReference>
<dbReference type="Gene3D" id="1.10.10.10">
    <property type="entry name" value="Winged helix-like DNA-binding domain superfamily/Winged helix DNA-binding domain"/>
    <property type="match status" value="1"/>
</dbReference>
<keyword evidence="6" id="KW-1185">Reference proteome</keyword>
<dbReference type="EMBL" id="JAVDXQ010000006">
    <property type="protein sequence ID" value="MDR7298679.1"/>
    <property type="molecule type" value="Genomic_DNA"/>
</dbReference>
<proteinExistence type="predicted"/>
<keyword evidence="1" id="KW-0805">Transcription regulation</keyword>
<dbReference type="SUPFAM" id="SSF46785">
    <property type="entry name" value="Winged helix' DNA-binding domain"/>
    <property type="match status" value="1"/>
</dbReference>
<comment type="caution">
    <text evidence="5">The sequence shown here is derived from an EMBL/GenBank/DDBJ whole genome shotgun (WGS) entry which is preliminary data.</text>
</comment>
<evidence type="ECO:0000313" key="6">
    <source>
        <dbReference type="Proteomes" id="UP001180536"/>
    </source>
</evidence>
<dbReference type="PANTHER" id="PTHR33204:SF37">
    <property type="entry name" value="HTH-TYPE TRANSCRIPTIONAL REGULATOR YODB"/>
    <property type="match status" value="1"/>
</dbReference>
<dbReference type="Pfam" id="PF01638">
    <property type="entry name" value="HxlR"/>
    <property type="match status" value="1"/>
</dbReference>
<protein>
    <submittedName>
        <fullName evidence="5">DNA-binding HxlR family transcriptional regulator</fullName>
    </submittedName>
</protein>
<dbReference type="Proteomes" id="UP001180536">
    <property type="component" value="Unassembled WGS sequence"/>
</dbReference>
<keyword evidence="3" id="KW-0804">Transcription</keyword>
<accession>A0ABU1ZDI4</accession>
<evidence type="ECO:0000256" key="1">
    <source>
        <dbReference type="ARBA" id="ARBA00023015"/>
    </source>
</evidence>
<dbReference type="PANTHER" id="PTHR33204">
    <property type="entry name" value="TRANSCRIPTIONAL REGULATOR, MARR FAMILY"/>
    <property type="match status" value="1"/>
</dbReference>
<reference evidence="5 6" key="1">
    <citation type="submission" date="2023-07" db="EMBL/GenBank/DDBJ databases">
        <title>Sorghum-associated microbial communities from plants grown in Nebraska, USA.</title>
        <authorList>
            <person name="Schachtman D."/>
        </authorList>
    </citation>
    <scope>NUCLEOTIDE SEQUENCE [LARGE SCALE GENOMIC DNA]</scope>
    <source>
        <strain evidence="5 6">BE310</strain>
    </source>
</reference>
<evidence type="ECO:0000256" key="3">
    <source>
        <dbReference type="ARBA" id="ARBA00023163"/>
    </source>
</evidence>
<evidence type="ECO:0000256" key="2">
    <source>
        <dbReference type="ARBA" id="ARBA00023125"/>
    </source>
</evidence>
<feature type="domain" description="HTH hxlR-type" evidence="4">
    <location>
        <begin position="14"/>
        <end position="114"/>
    </location>
</feature>
<gene>
    <name evidence="5" type="ORF">J2X16_004047</name>
</gene>
<dbReference type="InterPro" id="IPR036388">
    <property type="entry name" value="WH-like_DNA-bd_sf"/>
</dbReference>
<sequence length="118" mass="12874">MTTKRLARLAAADAPASGKDALNAALELFNRRWTLRILWELRGEDASLNFRALQAACGDVSASVLNQRLAELREALLVAHDAGSGYRLAPQGRALLAAIEPLLKWAPRWAREVQKASA</sequence>
<dbReference type="GO" id="GO:0003677">
    <property type="term" value="F:DNA binding"/>
    <property type="evidence" value="ECO:0007669"/>
    <property type="project" value="UniProtKB-KW"/>
</dbReference>
<dbReference type="InterPro" id="IPR002577">
    <property type="entry name" value="HTH_HxlR"/>
</dbReference>
<keyword evidence="2 5" id="KW-0238">DNA-binding</keyword>
<evidence type="ECO:0000259" key="4">
    <source>
        <dbReference type="PROSITE" id="PS51118"/>
    </source>
</evidence>
<dbReference type="InterPro" id="IPR036390">
    <property type="entry name" value="WH_DNA-bd_sf"/>
</dbReference>